<feature type="compositionally biased region" description="Polar residues" evidence="2">
    <location>
        <begin position="929"/>
        <end position="964"/>
    </location>
</feature>
<feature type="region of interest" description="Disordered" evidence="2">
    <location>
        <begin position="1"/>
        <end position="21"/>
    </location>
</feature>
<reference evidence="3" key="1">
    <citation type="journal article" date="2021" name="Sci. Rep.">
        <title>Diploid genomic architecture of Nitzschia inconspicua, an elite biomass production diatom.</title>
        <authorList>
            <person name="Oliver A."/>
            <person name="Podell S."/>
            <person name="Pinowska A."/>
            <person name="Traller J.C."/>
            <person name="Smith S.R."/>
            <person name="McClure R."/>
            <person name="Beliaev A."/>
            <person name="Bohutskyi P."/>
            <person name="Hill E.A."/>
            <person name="Rabines A."/>
            <person name="Zheng H."/>
            <person name="Allen L.Z."/>
            <person name="Kuo A."/>
            <person name="Grigoriev I.V."/>
            <person name="Allen A.E."/>
            <person name="Hazlebeck D."/>
            <person name="Allen E.E."/>
        </authorList>
    </citation>
    <scope>NUCLEOTIDE SEQUENCE</scope>
    <source>
        <strain evidence="3">Hildebrandi</strain>
    </source>
</reference>
<evidence type="ECO:0000256" key="2">
    <source>
        <dbReference type="SAM" id="MobiDB-lite"/>
    </source>
</evidence>
<feature type="compositionally biased region" description="Low complexity" evidence="2">
    <location>
        <begin position="868"/>
        <end position="894"/>
    </location>
</feature>
<evidence type="ECO:0000256" key="1">
    <source>
        <dbReference type="SAM" id="Coils"/>
    </source>
</evidence>
<feature type="compositionally biased region" description="Polar residues" evidence="2">
    <location>
        <begin position="464"/>
        <end position="478"/>
    </location>
</feature>
<feature type="compositionally biased region" description="Polar residues" evidence="2">
    <location>
        <begin position="2039"/>
        <end position="2053"/>
    </location>
</feature>
<dbReference type="Proteomes" id="UP000693970">
    <property type="component" value="Unassembled WGS sequence"/>
</dbReference>
<feature type="compositionally biased region" description="Polar residues" evidence="2">
    <location>
        <begin position="980"/>
        <end position="1047"/>
    </location>
</feature>
<feature type="region of interest" description="Disordered" evidence="2">
    <location>
        <begin position="1513"/>
        <end position="1654"/>
    </location>
</feature>
<feature type="region of interest" description="Disordered" evidence="2">
    <location>
        <begin position="2036"/>
        <end position="2071"/>
    </location>
</feature>
<feature type="compositionally biased region" description="Polar residues" evidence="2">
    <location>
        <begin position="844"/>
        <end position="867"/>
    </location>
</feature>
<feature type="compositionally biased region" description="Low complexity" evidence="2">
    <location>
        <begin position="1267"/>
        <end position="1297"/>
    </location>
</feature>
<feature type="compositionally biased region" description="Low complexity" evidence="2">
    <location>
        <begin position="8"/>
        <end position="18"/>
    </location>
</feature>
<evidence type="ECO:0000313" key="3">
    <source>
        <dbReference type="EMBL" id="KAG7343477.1"/>
    </source>
</evidence>
<accession>A0A9K3KH56</accession>
<feature type="region of interest" description="Disordered" evidence="2">
    <location>
        <begin position="244"/>
        <end position="406"/>
    </location>
</feature>
<feature type="compositionally biased region" description="Polar residues" evidence="2">
    <location>
        <begin position="726"/>
        <end position="752"/>
    </location>
</feature>
<evidence type="ECO:0000313" key="4">
    <source>
        <dbReference type="Proteomes" id="UP000693970"/>
    </source>
</evidence>
<feature type="compositionally biased region" description="Polar residues" evidence="2">
    <location>
        <begin position="343"/>
        <end position="364"/>
    </location>
</feature>
<feature type="compositionally biased region" description="Polar residues" evidence="2">
    <location>
        <begin position="1056"/>
        <end position="1079"/>
    </location>
</feature>
<feature type="compositionally biased region" description="Polar residues" evidence="2">
    <location>
        <begin position="759"/>
        <end position="768"/>
    </location>
</feature>
<feature type="compositionally biased region" description="Polar residues" evidence="2">
    <location>
        <begin position="1317"/>
        <end position="1363"/>
    </location>
</feature>
<feature type="compositionally biased region" description="Low complexity" evidence="2">
    <location>
        <begin position="263"/>
        <end position="273"/>
    </location>
</feature>
<protein>
    <submittedName>
        <fullName evidence="3">Uncharacterized protein</fullName>
    </submittedName>
</protein>
<proteinExistence type="predicted"/>
<feature type="compositionally biased region" description="Basic and acidic residues" evidence="2">
    <location>
        <begin position="1690"/>
        <end position="1700"/>
    </location>
</feature>
<feature type="compositionally biased region" description="Low complexity" evidence="2">
    <location>
        <begin position="316"/>
        <end position="334"/>
    </location>
</feature>
<feature type="compositionally biased region" description="Polar residues" evidence="2">
    <location>
        <begin position="1207"/>
        <end position="1241"/>
    </location>
</feature>
<feature type="region of interest" description="Disordered" evidence="2">
    <location>
        <begin position="1674"/>
        <end position="1751"/>
    </location>
</feature>
<organism evidence="3 4">
    <name type="scientific">Nitzschia inconspicua</name>
    <dbReference type="NCBI Taxonomy" id="303405"/>
    <lineage>
        <taxon>Eukaryota</taxon>
        <taxon>Sar</taxon>
        <taxon>Stramenopiles</taxon>
        <taxon>Ochrophyta</taxon>
        <taxon>Bacillariophyta</taxon>
        <taxon>Bacillariophyceae</taxon>
        <taxon>Bacillariophycidae</taxon>
        <taxon>Bacillariales</taxon>
        <taxon>Bacillariaceae</taxon>
        <taxon>Nitzschia</taxon>
    </lineage>
</organism>
<dbReference type="OrthoDB" id="9215077at2759"/>
<dbReference type="EMBL" id="JAGRRH010000024">
    <property type="protein sequence ID" value="KAG7343477.1"/>
    <property type="molecule type" value="Genomic_DNA"/>
</dbReference>
<feature type="region of interest" description="Disordered" evidence="2">
    <location>
        <begin position="491"/>
        <end position="517"/>
    </location>
</feature>
<feature type="compositionally biased region" description="Polar residues" evidence="2">
    <location>
        <begin position="789"/>
        <end position="799"/>
    </location>
</feature>
<feature type="compositionally biased region" description="Basic and acidic residues" evidence="2">
    <location>
        <begin position="1483"/>
        <end position="1500"/>
    </location>
</feature>
<feature type="compositionally biased region" description="Basic and acidic residues" evidence="2">
    <location>
        <begin position="298"/>
        <end position="311"/>
    </location>
</feature>
<feature type="compositionally biased region" description="Low complexity" evidence="2">
    <location>
        <begin position="1188"/>
        <end position="1200"/>
    </location>
</feature>
<feature type="region of interest" description="Disordered" evidence="2">
    <location>
        <begin position="427"/>
        <end position="478"/>
    </location>
</feature>
<keyword evidence="4" id="KW-1185">Reference proteome</keyword>
<feature type="compositionally biased region" description="Low complexity" evidence="2">
    <location>
        <begin position="1364"/>
        <end position="1374"/>
    </location>
</feature>
<feature type="compositionally biased region" description="Basic and acidic residues" evidence="2">
    <location>
        <begin position="2059"/>
        <end position="2071"/>
    </location>
</feature>
<feature type="compositionally biased region" description="Polar residues" evidence="2">
    <location>
        <begin position="1142"/>
        <end position="1166"/>
    </location>
</feature>
<feature type="compositionally biased region" description="Low complexity" evidence="2">
    <location>
        <begin position="1607"/>
        <end position="1621"/>
    </location>
</feature>
<feature type="compositionally biased region" description="Basic and acidic residues" evidence="2">
    <location>
        <begin position="1388"/>
        <end position="1404"/>
    </location>
</feature>
<feature type="coiled-coil region" evidence="1">
    <location>
        <begin position="139"/>
        <end position="169"/>
    </location>
</feature>
<comment type="caution">
    <text evidence="3">The sequence shown here is derived from an EMBL/GenBank/DDBJ whole genome shotgun (WGS) entry which is preliminary data.</text>
</comment>
<feature type="compositionally biased region" description="Pro residues" evidence="2">
    <location>
        <begin position="803"/>
        <end position="812"/>
    </location>
</feature>
<feature type="region of interest" description="Disordered" evidence="2">
    <location>
        <begin position="1480"/>
        <end position="1500"/>
    </location>
</feature>
<feature type="compositionally biased region" description="Low complexity" evidence="2">
    <location>
        <begin position="1436"/>
        <end position="1445"/>
    </location>
</feature>
<feature type="compositionally biased region" description="Polar residues" evidence="2">
    <location>
        <begin position="1703"/>
        <end position="1712"/>
    </location>
</feature>
<feature type="compositionally biased region" description="Polar residues" evidence="2">
    <location>
        <begin position="1405"/>
        <end position="1425"/>
    </location>
</feature>
<feature type="compositionally biased region" description="Basic and acidic residues" evidence="2">
    <location>
        <begin position="1713"/>
        <end position="1730"/>
    </location>
</feature>
<sequence length="2071" mass="224601">MVFPSFSNNNQNNNFLNKNNHDKGVDLPTLRDWQVSSDGKLIGTVRGHPIVPDGEVLTTAPLLDPAKVIALQKQQQSKKRRNNNKEPTTIVTITGTQYQLLPPSMGSFNAFLPSSRSQPSSFPPSGLSFSTDLPYRIQLAYLEEQMETIQQLAQLEEQQEAQAEQTSNLIKGGLAVAATLGTIGLLASNPQIENAVQQASQLTQRSFQTLQSSLQESWRVTLETPKVVLPYLEEQIQALEEQLDEIQQQQQQQTEDKKDDSPDTTLSSSSISTAAVPGVKESVKNTLAPSVPNTQPSKVDDATIMDKDLPSKQDSQTESGTASSTESVSTASTVLEDKVESTKLGTVQESIPTDSENTETTNTVAKIETTKDQSQPNSDSTSETQTKESTASTVAEEKAESTKIGFLQESVAANSGKPEIATIVAKIETTKDQDQPNSDIGSETKTEESTASTVAEEKAESTKIGVSQESVSANSGKPETTTNIVAKIETTKDQAQPNIVSSSETKTEESNPSNPDVSLLAKFKETKEDGKEVVKFEALTIAGKTFSDILQKGKDIFKGDEITKLETTVKEMEMTGEQILAQTQGEGQQKTMSGLGEMALQVLGTDGVTSLYNRLSDLVASAKKVLGQEDALALDKILAELIQSTLKSVHDNAKAKIWNDDNQLTLMVAASIIGFAGISVASAALFQQTREQTDTEKHLNDEPKRDKGTLFQRLFGRAEANRKSSDSMTQKTSGSFPSNSQGNDVDPNNSSPFPFASTYGKNSTSSYASDDVTPRPKTPMPPNSGGVGNPTTNFGNPLSSKRPVPPTIPPTFPTSGPKEITSQIRSQLRAGIAADPKNRPTPVGSPSNDKFESQQQNDPVEPAQNQTPNSFISPFGSSSTSTTSSIGSTPNSPTKSASSPYGIVPDTSNSPIGANTPKPPMSPVGSVPKSPTSPFGTTPKTQGSPFSATPKSSTSPFGTNTPKSPVSPFGPISKSPMSPFGTTPKTQGSPFSATAKSSTSPLGTNTPKSPVSPFESTFKSPTSPFGAKPTTQGAPFSATPKSSTSPFGANAPKQPESPTGSVPKQSFSPFGQATKQSPTKPVEPMPDLYSAKESGGKPASDDFAPFKRGPPSTPLVEENKASPFGASINPFGSSDRTAKVSPDQSVFGQPSSNFGAPSSLQQQSNFGAPPKGFKDAANTKAANEPAGSSYSSVSGPSSFSIKDGPQFNGSQGPNIPKSTSSGPNPTTFSTTNDSNRSTAFGYNSKLPASFGGGPPTNNGFSSGTNIPKPGGFSAGPFGPGTAQSTGGFPFSNGFGSPQVSKVPPESNGFGTPGQVAPGSSNEEASSNFGAPLSTSTNSNRQFQSEFGRTTADNGSPSQNTLQGSSVSPSSPPVSRLRPKDSTAPQDDMYERMRLEFEMREEQRKQQQGNGPVNGSAGTFSSKSEINGNSSPPPSNPFASSSGAAGTTPIPKVDALSDMENLQRLADEARLEEEERLAQQKNRLVQEKEERERREADQARLAEERRIAEIKAKIAEEKARLEADRERLEEEKRKAEEALRKKQRERIQKEEEDRQKAEERLRVQQQKKEEERARLEKLKQLGKEQARYEAEMKDKAEEEKKRGEEARLQQLRRLAQEQAQYEAEARGEIPRSQSSEFPKSPPEATQVEVLDESSTVKKSDIIDVKGFRLDEDGVIVEDIRNADVTGNQESSRQKLEEEARLRSQKFQATQQRQTAEDRENTYRRSLEEQARQRAQLQEQQRKAQQQRAYEEKRRQLSEQLALEEEKARIMEERARLEEESKRRAEQLKIQQEQAKKQEAFNAIANTLAQADDSFVPSTQALENTMLMLQEVTGPVLDAKSFGKEGYFTGRNVQIYSGRTESVPIRVSVPGTFVEFTIDKKAYDFGLEIVAFLDNGQSVTIKPNAPFSKHSGRQNHYEDRLLIGAGSAPCQLQFRFHNTYRTLLEKVVLSYRIKVTSPPKELVLKGRRTRADACLRSVEEDLSKNREIMAKIAGQKEYLEEDIAKLQRSIMKKSKMVTTIQDEERRWGALLQKLKTGKVPKTSNASQQIVKNTIGKQRPRGSSDIKKSEGDSE</sequence>
<feature type="region of interest" description="Disordered" evidence="2">
    <location>
        <begin position="717"/>
        <end position="1466"/>
    </location>
</feature>
<feature type="compositionally biased region" description="Polar residues" evidence="2">
    <location>
        <begin position="493"/>
        <end position="516"/>
    </location>
</feature>
<gene>
    <name evidence="3" type="ORF">IV203_021422</name>
</gene>
<reference evidence="3" key="2">
    <citation type="submission" date="2021-04" db="EMBL/GenBank/DDBJ databases">
        <authorList>
            <person name="Podell S."/>
        </authorList>
    </citation>
    <scope>NUCLEOTIDE SEQUENCE</scope>
    <source>
        <strain evidence="3">Hildebrandi</strain>
    </source>
</reference>
<feature type="compositionally biased region" description="Polar residues" evidence="2">
    <location>
        <begin position="1255"/>
        <end position="1265"/>
    </location>
</feature>
<keyword evidence="1" id="KW-0175">Coiled coil</keyword>
<feature type="compositionally biased region" description="Basic and acidic residues" evidence="2">
    <location>
        <begin position="1513"/>
        <end position="1606"/>
    </location>
</feature>
<feature type="compositionally biased region" description="Low complexity" evidence="2">
    <location>
        <begin position="244"/>
        <end position="253"/>
    </location>
</feature>
<feature type="compositionally biased region" description="Polar residues" evidence="2">
    <location>
        <begin position="372"/>
        <end position="393"/>
    </location>
</feature>
<feature type="compositionally biased region" description="Polar residues" evidence="2">
    <location>
        <begin position="284"/>
        <end position="297"/>
    </location>
</feature>
<feature type="compositionally biased region" description="Low complexity" evidence="2">
    <location>
        <begin position="1731"/>
        <end position="1746"/>
    </location>
</feature>
<name>A0A9K3KH56_9STRA</name>